<dbReference type="PROSITE" id="PS51257">
    <property type="entry name" value="PROKAR_LIPOPROTEIN"/>
    <property type="match status" value="1"/>
</dbReference>
<dbReference type="InterPro" id="IPR003409">
    <property type="entry name" value="MORN"/>
</dbReference>
<name>A0A7C7D8B6_9FIRM</name>
<dbReference type="PANTHER" id="PTHR43215">
    <property type="entry name" value="RADIAL SPOKE HEAD 1 HOMOLOG"/>
    <property type="match status" value="1"/>
</dbReference>
<dbReference type="SMART" id="SM00698">
    <property type="entry name" value="MORN"/>
    <property type="match status" value="5"/>
</dbReference>
<evidence type="ECO:0000313" key="3">
    <source>
        <dbReference type="Proteomes" id="UP000553059"/>
    </source>
</evidence>
<dbReference type="SUPFAM" id="SSF82185">
    <property type="entry name" value="Histone H3 K4-specific methyltransferase SET7/9 N-terminal domain"/>
    <property type="match status" value="1"/>
</dbReference>
<dbReference type="Pfam" id="PF02493">
    <property type="entry name" value="MORN"/>
    <property type="match status" value="3"/>
</dbReference>
<organism evidence="2 3">
    <name type="scientific">Desulfitobacterium dehalogenans</name>
    <dbReference type="NCBI Taxonomy" id="36854"/>
    <lineage>
        <taxon>Bacteria</taxon>
        <taxon>Bacillati</taxon>
        <taxon>Bacillota</taxon>
        <taxon>Clostridia</taxon>
        <taxon>Eubacteriales</taxon>
        <taxon>Desulfitobacteriaceae</taxon>
        <taxon>Desulfitobacterium</taxon>
    </lineage>
</organism>
<gene>
    <name evidence="2" type="ORF">GX523_03220</name>
</gene>
<evidence type="ECO:0000256" key="1">
    <source>
        <dbReference type="ARBA" id="ARBA00022737"/>
    </source>
</evidence>
<comment type="caution">
    <text evidence="2">The sequence shown here is derived from an EMBL/GenBank/DDBJ whole genome shotgun (WGS) entry which is preliminary data.</text>
</comment>
<dbReference type="AlphaFoldDB" id="A0A7C7D8B6"/>
<dbReference type="EMBL" id="DUTF01000079">
    <property type="protein sequence ID" value="HHY25760.1"/>
    <property type="molecule type" value="Genomic_DNA"/>
</dbReference>
<evidence type="ECO:0000313" key="2">
    <source>
        <dbReference type="EMBL" id="HHY25760.1"/>
    </source>
</evidence>
<evidence type="ECO:0008006" key="4">
    <source>
        <dbReference type="Google" id="ProtNLM"/>
    </source>
</evidence>
<dbReference type="GO" id="GO:0005829">
    <property type="term" value="C:cytosol"/>
    <property type="evidence" value="ECO:0007669"/>
    <property type="project" value="TreeGrafter"/>
</dbReference>
<protein>
    <recommendedName>
        <fullName evidence="4">MORN repeat protein</fullName>
    </recommendedName>
</protein>
<dbReference type="Proteomes" id="UP000553059">
    <property type="component" value="Unassembled WGS sequence"/>
</dbReference>
<sequence length="374" mass="40828">MGKKGIFALLVAVVLVVLTGCSQNVSGKKITITYGDETVSGTYTGLLESGKASGEGVFAATDNDKSWTYSGSFEKSKMVNKGTLTDFPMSVTFQEKVYNGLYTGECVEGVASGKGVFTAADGEEKFIYDGNFDAGAMAGSGKLETTTLTLNLIDVERTGAYSGEIVNFVPEGRGEFKTTNSEGKAYTISGEWKNGLQHGQSTRAFEDSSLLGEKGTFVNGVYKPTTIEFLSNIGEMESMPFKISQVTFDFYNEHSSLFPAKSTTDFQEYLNREIEYKHLDKNITNYYKQIVELKQFRVIQVFEMNSFYTGGADITEILATNGSDIFYIYYPGKYDVYAGDTITLYGLPIAMSSFKNVGGGTTLPCILLGSYVES</sequence>
<dbReference type="PANTHER" id="PTHR43215:SF14">
    <property type="entry name" value="RADIAL SPOKE HEAD 1 HOMOLOG"/>
    <property type="match status" value="1"/>
</dbReference>
<accession>A0A7C7D8B6</accession>
<proteinExistence type="predicted"/>
<reference evidence="2 3" key="1">
    <citation type="journal article" date="2020" name="Biotechnol. Biofuels">
        <title>New insights from the biogas microbiome by comprehensive genome-resolved metagenomics of nearly 1600 species originating from multiple anaerobic digesters.</title>
        <authorList>
            <person name="Campanaro S."/>
            <person name="Treu L."/>
            <person name="Rodriguez-R L.M."/>
            <person name="Kovalovszki A."/>
            <person name="Ziels R.M."/>
            <person name="Maus I."/>
            <person name="Zhu X."/>
            <person name="Kougias P.G."/>
            <person name="Basile A."/>
            <person name="Luo G."/>
            <person name="Schluter A."/>
            <person name="Konstantinidis K.T."/>
            <person name="Angelidaki I."/>
        </authorList>
    </citation>
    <scope>NUCLEOTIDE SEQUENCE [LARGE SCALE GENOMIC DNA]</scope>
    <source>
        <strain evidence="2">AS05jafATM_4</strain>
    </source>
</reference>
<keyword evidence="1" id="KW-0677">Repeat</keyword>